<evidence type="ECO:0000256" key="12">
    <source>
        <dbReference type="ARBA" id="ARBA00023145"/>
    </source>
</evidence>
<keyword evidence="8 16" id="KW-0862">Zinc</keyword>
<evidence type="ECO:0000256" key="16">
    <source>
        <dbReference type="PIRSR" id="PIRSR601577-2"/>
    </source>
</evidence>
<keyword evidence="10 16" id="KW-0482">Metalloprotease</keyword>
<evidence type="ECO:0000256" key="7">
    <source>
        <dbReference type="ARBA" id="ARBA00022801"/>
    </source>
</evidence>
<evidence type="ECO:0000256" key="6">
    <source>
        <dbReference type="ARBA" id="ARBA00022729"/>
    </source>
</evidence>
<dbReference type="VEuPathDB" id="TriTrypDB:TM35_000022110"/>
<feature type="binding site" evidence="16">
    <location>
        <position position="277"/>
    </location>
    <ligand>
        <name>Zn(2+)</name>
        <dbReference type="ChEBI" id="CHEBI:29105"/>
        <note>catalytic</note>
    </ligand>
</feature>
<dbReference type="GO" id="GO:0005737">
    <property type="term" value="C:cytoplasm"/>
    <property type="evidence" value="ECO:0007669"/>
    <property type="project" value="TreeGrafter"/>
</dbReference>
<evidence type="ECO:0000256" key="1">
    <source>
        <dbReference type="ARBA" id="ARBA00001249"/>
    </source>
</evidence>
<reference evidence="19 20" key="1">
    <citation type="submission" date="2017-03" db="EMBL/GenBank/DDBJ databases">
        <title>An alternative strategy for trypanosome survival in the mammalian bloodstream revealed through genome and transcriptome analysis of the ubiquitous bovine parasite Trypanosoma (Megatrypanum) theileri.</title>
        <authorList>
            <person name="Kelly S."/>
            <person name="Ivens A."/>
            <person name="Mott A."/>
            <person name="O'Neill E."/>
            <person name="Emms D."/>
            <person name="Macleod O."/>
            <person name="Voorheis P."/>
            <person name="Matthews J."/>
            <person name="Matthews K."/>
            <person name="Carrington M."/>
        </authorList>
    </citation>
    <scope>NUCLEOTIDE SEQUENCE [LARGE SCALE GENOMIC DNA]</scope>
    <source>
        <strain evidence="19">Edinburgh</strain>
    </source>
</reference>
<feature type="binding site" evidence="16">
    <location>
        <position position="208"/>
    </location>
    <ligand>
        <name>Zn(2+)</name>
        <dbReference type="ChEBI" id="CHEBI:29105"/>
        <note>catalytic</note>
    </ligand>
</feature>
<dbReference type="Pfam" id="PF01457">
    <property type="entry name" value="Peptidase_M8"/>
    <property type="match status" value="1"/>
</dbReference>
<evidence type="ECO:0000256" key="17">
    <source>
        <dbReference type="RuleBase" id="RU366077"/>
    </source>
</evidence>
<feature type="transmembrane region" description="Helical" evidence="18">
    <location>
        <begin position="544"/>
        <end position="564"/>
    </location>
</feature>
<dbReference type="GO" id="GO:0004222">
    <property type="term" value="F:metalloendopeptidase activity"/>
    <property type="evidence" value="ECO:0007669"/>
    <property type="project" value="UniProtKB-UniRule"/>
</dbReference>
<evidence type="ECO:0000256" key="15">
    <source>
        <dbReference type="PIRSR" id="PIRSR601577-1"/>
    </source>
</evidence>
<dbReference type="Gene3D" id="3.10.170.20">
    <property type="match status" value="1"/>
</dbReference>
<comment type="subcellular location">
    <subcellularLocation>
        <location evidence="2">Membrane</location>
    </subcellularLocation>
</comment>
<comment type="caution">
    <text evidence="19">The sequence shown here is derived from an EMBL/GenBank/DDBJ whole genome shotgun (WGS) entry which is preliminary data.</text>
</comment>
<evidence type="ECO:0000256" key="18">
    <source>
        <dbReference type="SAM" id="Phobius"/>
    </source>
</evidence>
<keyword evidence="13" id="KW-1015">Disulfide bond</keyword>
<keyword evidence="18" id="KW-0812">Transmembrane</keyword>
<dbReference type="FunFam" id="3.90.132.10:FF:000001">
    <property type="entry name" value="leishmanolysin-like peptidase isoform X2"/>
    <property type="match status" value="1"/>
</dbReference>
<feature type="binding site" evidence="16">
    <location>
        <position position="212"/>
    </location>
    <ligand>
        <name>Zn(2+)</name>
        <dbReference type="ChEBI" id="CHEBI:29105"/>
        <note>catalytic</note>
    </ligand>
</feature>
<evidence type="ECO:0000256" key="10">
    <source>
        <dbReference type="ARBA" id="ARBA00023049"/>
    </source>
</evidence>
<keyword evidence="9" id="KW-0130">Cell adhesion</keyword>
<dbReference type="SUPFAM" id="SSF55486">
    <property type="entry name" value="Metalloproteases ('zincins'), catalytic domain"/>
    <property type="match status" value="1"/>
</dbReference>
<dbReference type="EMBL" id="NBCO01000002">
    <property type="protein sequence ID" value="ORC92885.1"/>
    <property type="molecule type" value="Genomic_DNA"/>
</dbReference>
<dbReference type="Gene3D" id="2.30.34.10">
    <property type="entry name" value="Leishmanolysin domain 4"/>
    <property type="match status" value="1"/>
</dbReference>
<comment type="similarity">
    <text evidence="3 17">Belongs to the peptidase M8 family.</text>
</comment>
<dbReference type="GO" id="GO:0006508">
    <property type="term" value="P:proteolysis"/>
    <property type="evidence" value="ECO:0007669"/>
    <property type="project" value="UniProtKB-KW"/>
</dbReference>
<gene>
    <name evidence="19" type="ORF">TM35_000022110</name>
</gene>
<keyword evidence="11 18" id="KW-0472">Membrane</keyword>
<evidence type="ECO:0000256" key="13">
    <source>
        <dbReference type="ARBA" id="ARBA00023157"/>
    </source>
</evidence>
<keyword evidence="4 17" id="KW-0645">Protease</keyword>
<name>A0A1X0P7R3_9TRYP</name>
<evidence type="ECO:0000256" key="9">
    <source>
        <dbReference type="ARBA" id="ARBA00022889"/>
    </source>
</evidence>
<comment type="cofactor">
    <cofactor evidence="16 17">
        <name>Zn(2+)</name>
        <dbReference type="ChEBI" id="CHEBI:29105"/>
    </cofactor>
    <text evidence="16 17">Binds 1 zinc ion per subunit.</text>
</comment>
<dbReference type="PANTHER" id="PTHR10942">
    <property type="entry name" value="LEISHMANOLYSIN-LIKE PEPTIDASE"/>
    <property type="match status" value="1"/>
</dbReference>
<dbReference type="InterPro" id="IPR001577">
    <property type="entry name" value="Peptidase_M8"/>
</dbReference>
<keyword evidence="5 16" id="KW-0479">Metal-binding</keyword>
<dbReference type="GO" id="GO:0007155">
    <property type="term" value="P:cell adhesion"/>
    <property type="evidence" value="ECO:0007669"/>
    <property type="project" value="UniProtKB-KW"/>
</dbReference>
<evidence type="ECO:0000256" key="3">
    <source>
        <dbReference type="ARBA" id="ARBA00005860"/>
    </source>
</evidence>
<organism evidence="19 20">
    <name type="scientific">Trypanosoma theileri</name>
    <dbReference type="NCBI Taxonomy" id="67003"/>
    <lineage>
        <taxon>Eukaryota</taxon>
        <taxon>Discoba</taxon>
        <taxon>Euglenozoa</taxon>
        <taxon>Kinetoplastea</taxon>
        <taxon>Metakinetoplastina</taxon>
        <taxon>Trypanosomatida</taxon>
        <taxon>Trypanosomatidae</taxon>
        <taxon>Trypanosoma</taxon>
    </lineage>
</organism>
<keyword evidence="12" id="KW-0865">Zymogen</keyword>
<dbReference type="Gene3D" id="2.10.55.10">
    <property type="entry name" value="Leishmanolysin domain 3"/>
    <property type="match status" value="1"/>
</dbReference>
<dbReference type="Proteomes" id="UP000192257">
    <property type="component" value="Unassembled WGS sequence"/>
</dbReference>
<dbReference type="RefSeq" id="XP_028886951.1">
    <property type="nucleotide sequence ID" value="XM_029021529.1"/>
</dbReference>
<dbReference type="OrthoDB" id="527990at2759"/>
<dbReference type="Gene3D" id="3.90.132.10">
    <property type="entry name" value="Leishmanolysin , domain 2"/>
    <property type="match status" value="1"/>
</dbReference>
<keyword evidence="20" id="KW-1185">Reference proteome</keyword>
<evidence type="ECO:0000256" key="5">
    <source>
        <dbReference type="ARBA" id="ARBA00022723"/>
    </source>
</evidence>
<keyword evidence="7 17" id="KW-0378">Hydrolase</keyword>
<sequence length="566" mass="63556">MLFESVCVSFGFVEHRCTFDQRVKHGEPLPVVRELPRKGRNGLQAYIAANQGWERMRFGVSIEDLKDDFRYCTRAGQRRPDFEGGTLVCTEADILTTEKKILLVNHLLPESIKLHTDRLLVERMDGIVVDWFVTPLCSPFKIPVNHHYPGVTGVDILLYVAAGPTPEGVIAWGVPCYTLDNGRPVVGAMNFGPRYITATRLVSRAAAHEIAHVLGFSSFLFAKSGMLSIVPILRGKRDVLVVSSKKTLEVMRKHFNCDDVVGMELEDEGSDGTAHSHWERRNVKDELMAGLSGVSYYTALTMAAFEDLGYYRANWGMEEQMSWGKDAGCEFLYEKCVKNNNTRYPDMFCTKKFKGPRCTSDRLALGNCDLESFGRTLPLQYQYFTETSIAGGGRQLTDHCPVIKPAVRGVCTDVENYWPGSRVGPESRCLHGDSLHIGNRFVGDVCVEVSCNVSGILYLRYLGEDNWYPCPEGGGIIPKKPFTKGRILCPKYMDVCVTLALNITNKSYIFGKPSTQYILSGAEDWHNYINGKREEPQHKRSDSVANVFFVLPLMFLELLVFIVLMA</sequence>
<accession>A0A1X0P7R3</accession>
<dbReference type="GeneID" id="39981309"/>
<evidence type="ECO:0000256" key="8">
    <source>
        <dbReference type="ARBA" id="ARBA00022833"/>
    </source>
</evidence>
<evidence type="ECO:0000256" key="11">
    <source>
        <dbReference type="ARBA" id="ARBA00023136"/>
    </source>
</evidence>
<feature type="active site" evidence="15">
    <location>
        <position position="209"/>
    </location>
</feature>
<dbReference type="EC" id="3.4.24.-" evidence="17"/>
<evidence type="ECO:0000256" key="2">
    <source>
        <dbReference type="ARBA" id="ARBA00004370"/>
    </source>
</evidence>
<dbReference type="GO" id="GO:0016020">
    <property type="term" value="C:membrane"/>
    <property type="evidence" value="ECO:0007669"/>
    <property type="project" value="UniProtKB-SubCell"/>
</dbReference>
<dbReference type="AlphaFoldDB" id="A0A1X0P7R3"/>
<proteinExistence type="inferred from homology"/>
<dbReference type="PANTHER" id="PTHR10942:SF0">
    <property type="entry name" value="LEISHMANOLYSIN-LIKE PEPTIDASE"/>
    <property type="match status" value="1"/>
</dbReference>
<evidence type="ECO:0000256" key="4">
    <source>
        <dbReference type="ARBA" id="ARBA00022670"/>
    </source>
</evidence>
<evidence type="ECO:0000313" key="20">
    <source>
        <dbReference type="Proteomes" id="UP000192257"/>
    </source>
</evidence>
<protein>
    <recommendedName>
        <fullName evidence="17">Leishmanolysin-like peptidase</fullName>
        <ecNumber evidence="17">3.4.24.-</ecNumber>
    </recommendedName>
</protein>
<keyword evidence="6" id="KW-0732">Signal</keyword>
<dbReference type="PRINTS" id="PR00782">
    <property type="entry name" value="LSHMANOLYSIN"/>
</dbReference>
<comment type="catalytic activity">
    <reaction evidence="1">
        <text>Preference for hydrophobic residues at P1 and P1' and basic residues at P2' and P3'. A model nonapeptide is cleaved at -Ala-Tyr-|-Leu-Lys-Lys-.</text>
        <dbReference type="EC" id="3.4.24.36"/>
    </reaction>
</comment>
<dbReference type="GO" id="GO:0046872">
    <property type="term" value="F:metal ion binding"/>
    <property type="evidence" value="ECO:0007669"/>
    <property type="project" value="UniProtKB-KW"/>
</dbReference>
<keyword evidence="14" id="KW-0325">Glycoprotein</keyword>
<evidence type="ECO:0000256" key="14">
    <source>
        <dbReference type="ARBA" id="ARBA00023180"/>
    </source>
</evidence>
<keyword evidence="18" id="KW-1133">Transmembrane helix</keyword>
<evidence type="ECO:0000313" key="19">
    <source>
        <dbReference type="EMBL" id="ORC92885.1"/>
    </source>
</evidence>